<comment type="caution">
    <text evidence="11">The sequence shown here is derived from an EMBL/GenBank/DDBJ whole genome shotgun (WGS) entry which is preliminary data.</text>
</comment>
<evidence type="ECO:0000259" key="10">
    <source>
        <dbReference type="Pfam" id="PF12627"/>
    </source>
</evidence>
<evidence type="ECO:0000313" key="12">
    <source>
        <dbReference type="Proteomes" id="UP000016762"/>
    </source>
</evidence>
<dbReference type="SUPFAM" id="SSF81891">
    <property type="entry name" value="Poly A polymerase C-terminal region-like"/>
    <property type="match status" value="1"/>
</dbReference>
<keyword evidence="2 8" id="KW-0808">Transferase</keyword>
<evidence type="ECO:0000256" key="7">
    <source>
        <dbReference type="ARBA" id="ARBA00022842"/>
    </source>
</evidence>
<dbReference type="InterPro" id="IPR043519">
    <property type="entry name" value="NT_sf"/>
</dbReference>
<evidence type="ECO:0000256" key="1">
    <source>
        <dbReference type="ARBA" id="ARBA00001946"/>
    </source>
</evidence>
<organism evidence="11 12">
    <name type="scientific">Candidatus Micropelagius thuwalensis</name>
    <dbReference type="NCBI Taxonomy" id="1397666"/>
    <lineage>
        <taxon>Bacteria</taxon>
        <taxon>Pseudomonadati</taxon>
        <taxon>Pseudomonadota</taxon>
        <taxon>Alphaproteobacteria</taxon>
        <taxon>PS1 clade</taxon>
        <taxon>Candidatus Micropelagius</taxon>
    </lineage>
</organism>
<dbReference type="GO" id="GO:0000166">
    <property type="term" value="F:nucleotide binding"/>
    <property type="evidence" value="ECO:0007669"/>
    <property type="project" value="UniProtKB-KW"/>
</dbReference>
<dbReference type="eggNOG" id="COG0617">
    <property type="taxonomic scope" value="Bacteria"/>
</dbReference>
<dbReference type="InterPro" id="IPR032828">
    <property type="entry name" value="PolyA_RNA-bd"/>
</dbReference>
<dbReference type="PANTHER" id="PTHR46173:SF1">
    <property type="entry name" value="CCA TRNA NUCLEOTIDYLTRANSFERASE 1, MITOCHONDRIAL"/>
    <property type="match status" value="1"/>
</dbReference>
<dbReference type="PANTHER" id="PTHR46173">
    <property type="entry name" value="CCA TRNA NUCLEOTIDYLTRANSFERASE 1, MITOCHONDRIAL"/>
    <property type="match status" value="1"/>
</dbReference>
<evidence type="ECO:0000256" key="2">
    <source>
        <dbReference type="ARBA" id="ARBA00022679"/>
    </source>
</evidence>
<dbReference type="GO" id="GO:0000049">
    <property type="term" value="F:tRNA binding"/>
    <property type="evidence" value="ECO:0007669"/>
    <property type="project" value="TreeGrafter"/>
</dbReference>
<proteinExistence type="inferred from homology"/>
<keyword evidence="4" id="KW-0548">Nucleotidyltransferase</keyword>
<feature type="domain" description="tRNA nucleotidyltransferase/poly(A) polymerase RNA and SrmB- binding" evidence="10">
    <location>
        <begin position="211"/>
        <end position="258"/>
    </location>
</feature>
<keyword evidence="5" id="KW-0479">Metal-binding</keyword>
<keyword evidence="7" id="KW-0460">Magnesium</keyword>
<feature type="domain" description="Poly A polymerase head" evidence="9">
    <location>
        <begin position="37"/>
        <end position="168"/>
    </location>
</feature>
<keyword evidence="3" id="KW-0819">tRNA processing</keyword>
<sequence length="436" mass="48453">MMTRSVSEFLKDLAKAPWLRAPDTQKIMQTLGNDAVRVVGGCVRDTLRGLPALNDGDIDIDMATTHPPEDVQDKLSAAGFKVIPTGIEHGTVTVVANERNYEITTLREDIETDGRHAKVRFGLDWQADAARRDFTINALYADCDGKIYDPLEATGTSGLADLEAGVVRFIGDPDTRIAEDYLRVLRFFRFSAQLQPHATDEKSLAACVRAANQKDGLAALSGERLAQELFKLLSHVTASHALELMDGAGLLPFIFPFTPAMDIQSMRLANLINIQETYFFEADTLLRLAALCPDSKAVSGQLSEKLRLSKKHTKRLGAALDTSCNPVCYMSAREMRRALYVSGREAFIDRCFLMWALDEKINNAVQWRALIAMATSWEKPDFPLTGDMMKTAGVPEGPEMGRVSQEVERWWIDSDFTEDTFSIIERLKAVVQATIL</sequence>
<keyword evidence="11" id="KW-0969">Cilium</keyword>
<dbReference type="CDD" id="cd05398">
    <property type="entry name" value="NT_ClassII-CCAase"/>
    <property type="match status" value="1"/>
</dbReference>
<comment type="cofactor">
    <cofactor evidence="1">
        <name>Mg(2+)</name>
        <dbReference type="ChEBI" id="CHEBI:18420"/>
    </cofactor>
</comment>
<keyword evidence="11" id="KW-0282">Flagellum</keyword>
<dbReference type="Pfam" id="PF01743">
    <property type="entry name" value="PolyA_pol"/>
    <property type="match status" value="1"/>
</dbReference>
<comment type="similarity">
    <text evidence="8">Belongs to the tRNA nucleotidyltransferase/poly(A) polymerase family.</text>
</comment>
<dbReference type="Pfam" id="PF12627">
    <property type="entry name" value="PolyA_pol_RNAbd"/>
    <property type="match status" value="1"/>
</dbReference>
<accession>U2WRD4</accession>
<evidence type="ECO:0000256" key="3">
    <source>
        <dbReference type="ARBA" id="ARBA00022694"/>
    </source>
</evidence>
<evidence type="ECO:0000259" key="9">
    <source>
        <dbReference type="Pfam" id="PF01743"/>
    </source>
</evidence>
<keyword evidence="6" id="KW-0547">Nucleotide-binding</keyword>
<keyword evidence="8" id="KW-0694">RNA-binding</keyword>
<dbReference type="Gene3D" id="1.10.3090.10">
    <property type="entry name" value="cca-adding enzyme, domain 2"/>
    <property type="match status" value="1"/>
</dbReference>
<gene>
    <name evidence="11" type="primary">fliG</name>
    <name evidence="11" type="ORF">RS24_01106</name>
</gene>
<name>U2WRD4_9PROT</name>
<dbReference type="InterPro" id="IPR002646">
    <property type="entry name" value="PolA_pol_head_dom"/>
</dbReference>
<dbReference type="RefSeq" id="WP_021777092.1">
    <property type="nucleotide sequence ID" value="NZ_AWXE01000004.1"/>
</dbReference>
<reference evidence="11 12" key="1">
    <citation type="journal article" date="2014" name="FEMS Microbiol. Ecol.">
        <title>Genomic differentiation among two strains of the PS1 clade isolated from geographically separated marine habitats.</title>
        <authorList>
            <person name="Jimenez-Infante F."/>
            <person name="Ngugi D.K."/>
            <person name="Alam I."/>
            <person name="Rashid M."/>
            <person name="Baalawi W."/>
            <person name="Kamau A.A."/>
            <person name="Bajic V.B."/>
            <person name="Stingl U."/>
        </authorList>
    </citation>
    <scope>NUCLEOTIDE SEQUENCE [LARGE SCALE GENOMIC DNA]</scope>
    <source>
        <strain evidence="11 12">RS24</strain>
    </source>
</reference>
<dbReference type="SUPFAM" id="SSF81301">
    <property type="entry name" value="Nucleotidyltransferase"/>
    <property type="match status" value="1"/>
</dbReference>
<dbReference type="GO" id="GO:0046872">
    <property type="term" value="F:metal ion binding"/>
    <property type="evidence" value="ECO:0007669"/>
    <property type="project" value="UniProtKB-KW"/>
</dbReference>
<evidence type="ECO:0000256" key="8">
    <source>
        <dbReference type="RuleBase" id="RU003953"/>
    </source>
</evidence>
<dbReference type="AlphaFoldDB" id="U2WRD4"/>
<evidence type="ECO:0000313" key="11">
    <source>
        <dbReference type="EMBL" id="ERL46113.1"/>
    </source>
</evidence>
<evidence type="ECO:0000256" key="5">
    <source>
        <dbReference type="ARBA" id="ARBA00022723"/>
    </source>
</evidence>
<evidence type="ECO:0000256" key="4">
    <source>
        <dbReference type="ARBA" id="ARBA00022695"/>
    </source>
</evidence>
<dbReference type="GO" id="GO:0008033">
    <property type="term" value="P:tRNA processing"/>
    <property type="evidence" value="ECO:0007669"/>
    <property type="project" value="UniProtKB-KW"/>
</dbReference>
<dbReference type="GO" id="GO:0016779">
    <property type="term" value="F:nucleotidyltransferase activity"/>
    <property type="evidence" value="ECO:0007669"/>
    <property type="project" value="UniProtKB-KW"/>
</dbReference>
<dbReference type="InterPro" id="IPR050264">
    <property type="entry name" value="Bact_CCA-adding_enz_type3_sf"/>
</dbReference>
<protein>
    <submittedName>
        <fullName evidence="11">Putative flagellar motor switch protein FliG</fullName>
    </submittedName>
</protein>
<evidence type="ECO:0000256" key="6">
    <source>
        <dbReference type="ARBA" id="ARBA00022741"/>
    </source>
</evidence>
<keyword evidence="11" id="KW-0966">Cell projection</keyword>
<keyword evidence="12" id="KW-1185">Reference proteome</keyword>
<dbReference type="EMBL" id="AWXE01000004">
    <property type="protein sequence ID" value="ERL46113.1"/>
    <property type="molecule type" value="Genomic_DNA"/>
</dbReference>
<dbReference type="Proteomes" id="UP000016762">
    <property type="component" value="Unassembled WGS sequence"/>
</dbReference>
<dbReference type="STRING" id="1397666.RS24_01106"/>
<dbReference type="PATRIC" id="fig|1397666.3.peg.992"/>
<dbReference type="Gene3D" id="3.30.460.10">
    <property type="entry name" value="Beta Polymerase, domain 2"/>
    <property type="match status" value="1"/>
</dbReference>